<evidence type="ECO:0000256" key="8">
    <source>
        <dbReference type="ARBA" id="ARBA00023239"/>
    </source>
</evidence>
<dbReference type="EMBL" id="CP020083">
    <property type="protein sequence ID" value="ASR50993.1"/>
    <property type="molecule type" value="Genomic_DNA"/>
</dbReference>
<evidence type="ECO:0000256" key="10">
    <source>
        <dbReference type="HAMAP-Rule" id="MF_01031"/>
    </source>
</evidence>
<keyword evidence="13" id="KW-1185">Reference proteome</keyword>
<proteinExistence type="inferred from homology"/>
<evidence type="ECO:0000313" key="12">
    <source>
        <dbReference type="EMBL" id="ASR50993.1"/>
    </source>
</evidence>
<comment type="similarity">
    <text evidence="4 10">Belongs to the LeuD family. LeuD type 1 subfamily.</text>
</comment>
<dbReference type="EC" id="4.2.1.33" evidence="10"/>
<comment type="catalytic activity">
    <reaction evidence="1 10">
        <text>(2R,3S)-3-isopropylmalate = (2S)-2-isopropylmalate</text>
        <dbReference type="Rhea" id="RHEA:32287"/>
        <dbReference type="ChEBI" id="CHEBI:1178"/>
        <dbReference type="ChEBI" id="CHEBI:35121"/>
        <dbReference type="EC" id="4.2.1.33"/>
    </reaction>
</comment>
<dbReference type="Proteomes" id="UP000258016">
    <property type="component" value="Chromosome"/>
</dbReference>
<reference evidence="12 13" key="1">
    <citation type="submission" date="2017-03" db="EMBL/GenBank/DDBJ databases">
        <title>Complete genome sequence of Blastomonas fulva degrading microcsystin LR.</title>
        <authorList>
            <person name="Lee H.-g."/>
            <person name="Jin L."/>
            <person name="oh H.-M."/>
        </authorList>
    </citation>
    <scope>NUCLEOTIDE SEQUENCE [LARGE SCALE GENOMIC DNA]</scope>
    <source>
        <strain evidence="12 13">T2</strain>
    </source>
</reference>
<evidence type="ECO:0000256" key="3">
    <source>
        <dbReference type="ARBA" id="ARBA00004729"/>
    </source>
</evidence>
<evidence type="ECO:0000256" key="7">
    <source>
        <dbReference type="ARBA" id="ARBA00022605"/>
    </source>
</evidence>
<evidence type="ECO:0000256" key="2">
    <source>
        <dbReference type="ARBA" id="ARBA00002695"/>
    </source>
</evidence>
<keyword evidence="9 10" id="KW-0100">Branched-chain amino acid biosynthesis</keyword>
<evidence type="ECO:0000256" key="9">
    <source>
        <dbReference type="ARBA" id="ARBA00023304"/>
    </source>
</evidence>
<dbReference type="NCBIfam" id="NF002458">
    <property type="entry name" value="PRK01641.1"/>
    <property type="match status" value="1"/>
</dbReference>
<feature type="domain" description="Aconitase A/isopropylmalate dehydratase small subunit swivel" evidence="11">
    <location>
        <begin position="9"/>
        <end position="131"/>
    </location>
</feature>
<organism evidence="12 13">
    <name type="scientific">Blastomonas fulva</name>
    <dbReference type="NCBI Taxonomy" id="1550728"/>
    <lineage>
        <taxon>Bacteria</taxon>
        <taxon>Pseudomonadati</taxon>
        <taxon>Pseudomonadota</taxon>
        <taxon>Alphaproteobacteria</taxon>
        <taxon>Sphingomonadales</taxon>
        <taxon>Sphingomonadaceae</taxon>
        <taxon>Blastomonas</taxon>
    </lineage>
</organism>
<dbReference type="CDD" id="cd01577">
    <property type="entry name" value="IPMI_Swivel"/>
    <property type="match status" value="1"/>
</dbReference>
<evidence type="ECO:0000256" key="5">
    <source>
        <dbReference type="ARBA" id="ARBA00011271"/>
    </source>
</evidence>
<keyword evidence="6 10" id="KW-0432">Leucine biosynthesis</keyword>
<name>A0ABM6M515_9SPHN</name>
<dbReference type="PANTHER" id="PTHR43345:SF5">
    <property type="entry name" value="3-ISOPROPYLMALATE DEHYDRATASE SMALL SUBUNIT"/>
    <property type="match status" value="1"/>
</dbReference>
<dbReference type="InterPro" id="IPR050075">
    <property type="entry name" value="LeuD"/>
</dbReference>
<dbReference type="HAMAP" id="MF_01031">
    <property type="entry name" value="LeuD_type1"/>
    <property type="match status" value="1"/>
</dbReference>
<comment type="subunit">
    <text evidence="5 10">Heterodimer of LeuC and LeuD.</text>
</comment>
<dbReference type="InterPro" id="IPR033940">
    <property type="entry name" value="IPMI_Swivel"/>
</dbReference>
<gene>
    <name evidence="10" type="primary">leuD</name>
    <name evidence="12" type="ORF">B5J99_05525</name>
</gene>
<comment type="function">
    <text evidence="2 10">Catalyzes the isomerization between 2-isopropylmalate and 3-isopropylmalate, via the formation of 2-isopropylmaleate.</text>
</comment>
<dbReference type="NCBIfam" id="TIGR00171">
    <property type="entry name" value="leuD"/>
    <property type="match status" value="1"/>
</dbReference>
<evidence type="ECO:0000256" key="4">
    <source>
        <dbReference type="ARBA" id="ARBA00009845"/>
    </source>
</evidence>
<dbReference type="InterPro" id="IPR004431">
    <property type="entry name" value="3-IsopropMal_deHydase_ssu"/>
</dbReference>
<dbReference type="InterPro" id="IPR015928">
    <property type="entry name" value="Aconitase/3IPM_dehydase_swvl"/>
</dbReference>
<dbReference type="Pfam" id="PF00694">
    <property type="entry name" value="Aconitase_C"/>
    <property type="match status" value="1"/>
</dbReference>
<protein>
    <recommendedName>
        <fullName evidence="10">3-isopropylmalate dehydratase small subunit</fullName>
        <ecNumber evidence="10">4.2.1.33</ecNumber>
    </recommendedName>
    <alternativeName>
        <fullName evidence="10">Alpha-IPM isomerase</fullName>
        <shortName evidence="10">IPMI</shortName>
    </alternativeName>
    <alternativeName>
        <fullName evidence="10">Isopropylmalate isomerase</fullName>
    </alternativeName>
</protein>
<keyword evidence="7 10" id="KW-0028">Amino-acid biosynthesis</keyword>
<evidence type="ECO:0000259" key="11">
    <source>
        <dbReference type="Pfam" id="PF00694"/>
    </source>
</evidence>
<evidence type="ECO:0000313" key="13">
    <source>
        <dbReference type="Proteomes" id="UP000258016"/>
    </source>
</evidence>
<sequence length="208" mass="22426">MRGSSPMAEPFTTLTSIAAPLLRDNVDTDAIIPSREMKSTGKTGLAGGLFAGWRYLDAERNPNPDFVLNQPEYSMAALLLGGRNFGCGSSREHAVWALAEYGIRCIIAPSFAPIFHGNCIRNGIVPVVLAAEVIAPLAGQQVHVDLAAQAVSAGDATFHFEIDGEAKAMLLEGLDAIDLTFKHRAAIAAFHARDRSQRPWVYLEQNHA</sequence>
<keyword evidence="8 10" id="KW-0456">Lyase</keyword>
<evidence type="ECO:0000256" key="6">
    <source>
        <dbReference type="ARBA" id="ARBA00022430"/>
    </source>
</evidence>
<dbReference type="PANTHER" id="PTHR43345">
    <property type="entry name" value="3-ISOPROPYLMALATE DEHYDRATASE SMALL SUBUNIT 2-RELATED-RELATED"/>
    <property type="match status" value="1"/>
</dbReference>
<accession>A0ABM6M515</accession>
<dbReference type="SUPFAM" id="SSF52016">
    <property type="entry name" value="LeuD/IlvD-like"/>
    <property type="match status" value="1"/>
</dbReference>
<evidence type="ECO:0000256" key="1">
    <source>
        <dbReference type="ARBA" id="ARBA00000491"/>
    </source>
</evidence>
<comment type="pathway">
    <text evidence="3 10">Amino-acid biosynthesis; L-leucine biosynthesis; L-leucine from 3-methyl-2-oxobutanoate: step 2/4.</text>
</comment>
<dbReference type="Gene3D" id="3.20.19.10">
    <property type="entry name" value="Aconitase, domain 4"/>
    <property type="match status" value="1"/>
</dbReference>
<dbReference type="InterPro" id="IPR000573">
    <property type="entry name" value="AconitaseA/IPMdHydase_ssu_swvl"/>
</dbReference>